<organism evidence="1 2">
    <name type="scientific">Funneliformis caledonium</name>
    <dbReference type="NCBI Taxonomy" id="1117310"/>
    <lineage>
        <taxon>Eukaryota</taxon>
        <taxon>Fungi</taxon>
        <taxon>Fungi incertae sedis</taxon>
        <taxon>Mucoromycota</taxon>
        <taxon>Glomeromycotina</taxon>
        <taxon>Glomeromycetes</taxon>
        <taxon>Glomerales</taxon>
        <taxon>Glomeraceae</taxon>
        <taxon>Funneliformis</taxon>
    </lineage>
</organism>
<evidence type="ECO:0000313" key="1">
    <source>
        <dbReference type="EMBL" id="CAG8624272.1"/>
    </source>
</evidence>
<gene>
    <name evidence="1" type="ORF">FCALED_LOCUS9719</name>
</gene>
<reference evidence="1" key="1">
    <citation type="submission" date="2021-06" db="EMBL/GenBank/DDBJ databases">
        <authorList>
            <person name="Kallberg Y."/>
            <person name="Tangrot J."/>
            <person name="Rosling A."/>
        </authorList>
    </citation>
    <scope>NUCLEOTIDE SEQUENCE</scope>
    <source>
        <strain evidence="1">UK204</strain>
    </source>
</reference>
<sequence>MIQETNREGMYKRYYGFLPRFSQKQGDYERKHCEDDSVIII</sequence>
<proteinExistence type="predicted"/>
<accession>A0A9N9D6K5</accession>
<dbReference type="Proteomes" id="UP000789570">
    <property type="component" value="Unassembled WGS sequence"/>
</dbReference>
<dbReference type="EMBL" id="CAJVPQ010003305">
    <property type="protein sequence ID" value="CAG8624272.1"/>
    <property type="molecule type" value="Genomic_DNA"/>
</dbReference>
<evidence type="ECO:0000313" key="2">
    <source>
        <dbReference type="Proteomes" id="UP000789570"/>
    </source>
</evidence>
<protein>
    <submittedName>
        <fullName evidence="1">8516_t:CDS:1</fullName>
    </submittedName>
</protein>
<comment type="caution">
    <text evidence="1">The sequence shown here is derived from an EMBL/GenBank/DDBJ whole genome shotgun (WGS) entry which is preliminary data.</text>
</comment>
<name>A0A9N9D6K5_9GLOM</name>
<dbReference type="AlphaFoldDB" id="A0A9N9D6K5"/>
<keyword evidence="2" id="KW-1185">Reference proteome</keyword>